<dbReference type="Pfam" id="PF01381">
    <property type="entry name" value="HTH_3"/>
    <property type="match status" value="1"/>
</dbReference>
<proteinExistence type="predicted"/>
<dbReference type="GO" id="GO:0003700">
    <property type="term" value="F:DNA-binding transcription factor activity"/>
    <property type="evidence" value="ECO:0007669"/>
    <property type="project" value="TreeGrafter"/>
</dbReference>
<dbReference type="Gene3D" id="1.10.260.40">
    <property type="entry name" value="lambda repressor-like DNA-binding domains"/>
    <property type="match status" value="1"/>
</dbReference>
<dbReference type="AlphaFoldDB" id="A0A942YVS6"/>
<dbReference type="CDD" id="cd00093">
    <property type="entry name" value="HTH_XRE"/>
    <property type="match status" value="1"/>
</dbReference>
<dbReference type="EMBL" id="JAGYPF010000002">
    <property type="protein sequence ID" value="MBS4213285.1"/>
    <property type="molecule type" value="Genomic_DNA"/>
</dbReference>
<organism evidence="3 4">
    <name type="scientific">Neobacillus rhizophilus</name>
    <dbReference type="NCBI Taxonomy" id="2833579"/>
    <lineage>
        <taxon>Bacteria</taxon>
        <taxon>Bacillati</taxon>
        <taxon>Bacillota</taxon>
        <taxon>Bacilli</taxon>
        <taxon>Bacillales</taxon>
        <taxon>Bacillaceae</taxon>
        <taxon>Neobacillus</taxon>
    </lineage>
</organism>
<dbReference type="PROSITE" id="PS50943">
    <property type="entry name" value="HTH_CROC1"/>
    <property type="match status" value="1"/>
</dbReference>
<sequence>MDGKKLQRLRKEKGYSITKLGQLTGISKSYLSLIERDIQTNPSLEILEKISKALEVDVEHLVKNKEDSIISNNRKKSVKSVLKVEIELSEDQLSPQKLKQIKALIAAINADE</sequence>
<dbReference type="GO" id="GO:0003677">
    <property type="term" value="F:DNA binding"/>
    <property type="evidence" value="ECO:0007669"/>
    <property type="project" value="UniProtKB-KW"/>
</dbReference>
<accession>A0A942YVS6</accession>
<comment type="caution">
    <text evidence="3">The sequence shown here is derived from an EMBL/GenBank/DDBJ whole genome shotgun (WGS) entry which is preliminary data.</text>
</comment>
<feature type="domain" description="HTH cro/C1-type" evidence="2">
    <location>
        <begin position="6"/>
        <end position="61"/>
    </location>
</feature>
<reference evidence="3" key="1">
    <citation type="submission" date="2021-05" db="EMBL/GenBank/DDBJ databases">
        <title>Novel Bacillus species.</title>
        <authorList>
            <person name="Liu G."/>
        </authorList>
    </citation>
    <scope>NUCLEOTIDE SEQUENCE</scope>
    <source>
        <strain evidence="3">FJAT-49825</strain>
    </source>
</reference>
<evidence type="ECO:0000256" key="1">
    <source>
        <dbReference type="ARBA" id="ARBA00023125"/>
    </source>
</evidence>
<evidence type="ECO:0000313" key="3">
    <source>
        <dbReference type="EMBL" id="MBS4213285.1"/>
    </source>
</evidence>
<dbReference type="InterPro" id="IPR001387">
    <property type="entry name" value="Cro/C1-type_HTH"/>
</dbReference>
<dbReference type="SMART" id="SM00530">
    <property type="entry name" value="HTH_XRE"/>
    <property type="match status" value="1"/>
</dbReference>
<dbReference type="InterPro" id="IPR050807">
    <property type="entry name" value="TransReg_Diox_bact_type"/>
</dbReference>
<name>A0A942YVS6_9BACI</name>
<dbReference type="InterPro" id="IPR010982">
    <property type="entry name" value="Lambda_DNA-bd_dom_sf"/>
</dbReference>
<protein>
    <submittedName>
        <fullName evidence="3">Helix-turn-helix transcriptional regulator</fullName>
    </submittedName>
</protein>
<gene>
    <name evidence="3" type="ORF">KHA99_12600</name>
</gene>
<keyword evidence="1" id="KW-0238">DNA-binding</keyword>
<dbReference type="RefSeq" id="WP_213117782.1">
    <property type="nucleotide sequence ID" value="NZ_JAGYPF010000002.1"/>
</dbReference>
<evidence type="ECO:0000313" key="4">
    <source>
        <dbReference type="Proteomes" id="UP000679749"/>
    </source>
</evidence>
<dbReference type="SUPFAM" id="SSF47413">
    <property type="entry name" value="lambda repressor-like DNA-binding domains"/>
    <property type="match status" value="1"/>
</dbReference>
<evidence type="ECO:0000259" key="2">
    <source>
        <dbReference type="PROSITE" id="PS50943"/>
    </source>
</evidence>
<keyword evidence="4" id="KW-1185">Reference proteome</keyword>
<dbReference type="Proteomes" id="UP000679749">
    <property type="component" value="Unassembled WGS sequence"/>
</dbReference>
<dbReference type="PANTHER" id="PTHR46797">
    <property type="entry name" value="HTH-TYPE TRANSCRIPTIONAL REGULATOR"/>
    <property type="match status" value="1"/>
</dbReference>
<dbReference type="GO" id="GO:0005829">
    <property type="term" value="C:cytosol"/>
    <property type="evidence" value="ECO:0007669"/>
    <property type="project" value="TreeGrafter"/>
</dbReference>
<dbReference type="PANTHER" id="PTHR46797:SF1">
    <property type="entry name" value="METHYLPHOSPHONATE SYNTHASE"/>
    <property type="match status" value="1"/>
</dbReference>